<accession>A0AAD6GC26</accession>
<evidence type="ECO:0000256" key="3">
    <source>
        <dbReference type="SAM" id="SignalP"/>
    </source>
</evidence>
<dbReference type="Proteomes" id="UP001220324">
    <property type="component" value="Unassembled WGS sequence"/>
</dbReference>
<feature type="chain" id="PRO_5042025953" evidence="3">
    <location>
        <begin position="18"/>
        <end position="205"/>
    </location>
</feature>
<name>A0AAD6GC26_9EURO</name>
<feature type="transmembrane region" description="Helical" evidence="2">
    <location>
        <begin position="183"/>
        <end position="204"/>
    </location>
</feature>
<dbReference type="EMBL" id="JAQIZZ010000008">
    <property type="protein sequence ID" value="KAJ5526175.1"/>
    <property type="molecule type" value="Genomic_DNA"/>
</dbReference>
<keyword evidence="5" id="KW-1185">Reference proteome</keyword>
<evidence type="ECO:0000313" key="4">
    <source>
        <dbReference type="EMBL" id="KAJ5526175.1"/>
    </source>
</evidence>
<gene>
    <name evidence="4" type="ORF">N7494_012825</name>
</gene>
<keyword evidence="2" id="KW-1133">Transmembrane helix</keyword>
<keyword evidence="2" id="KW-0472">Membrane</keyword>
<feature type="signal peptide" evidence="3">
    <location>
        <begin position="1"/>
        <end position="17"/>
    </location>
</feature>
<organism evidence="4 5">
    <name type="scientific">Penicillium frequentans</name>
    <dbReference type="NCBI Taxonomy" id="3151616"/>
    <lineage>
        <taxon>Eukaryota</taxon>
        <taxon>Fungi</taxon>
        <taxon>Dikarya</taxon>
        <taxon>Ascomycota</taxon>
        <taxon>Pezizomycotina</taxon>
        <taxon>Eurotiomycetes</taxon>
        <taxon>Eurotiomycetidae</taxon>
        <taxon>Eurotiales</taxon>
        <taxon>Aspergillaceae</taxon>
        <taxon>Penicillium</taxon>
    </lineage>
</organism>
<feature type="region of interest" description="Disordered" evidence="1">
    <location>
        <begin position="148"/>
        <end position="174"/>
    </location>
</feature>
<proteinExistence type="predicted"/>
<keyword evidence="2" id="KW-0812">Transmembrane</keyword>
<protein>
    <submittedName>
        <fullName evidence="4">Uncharacterized protein</fullName>
    </submittedName>
</protein>
<evidence type="ECO:0000256" key="2">
    <source>
        <dbReference type="SAM" id="Phobius"/>
    </source>
</evidence>
<sequence length="205" mass="20369">MHFKTFFALLFLTPALASPVSSDDDDYMAKIEALAESLTLPASTSTTTSVPNSILTVLETAIPASWYEEILDATSRSALISEIEAGTLPSWYNALPSSVKAWASAQGGFAENFVGVTTAALDDTATVEDATPATASAINTAAATATQTKASSDSTATSGATSSQTSSASVSASTATSTGGAPVATAGVAMGFAGVAGLLGLAIAL</sequence>
<dbReference type="AlphaFoldDB" id="A0AAD6GC26"/>
<keyword evidence="3" id="KW-0732">Signal</keyword>
<evidence type="ECO:0000313" key="5">
    <source>
        <dbReference type="Proteomes" id="UP001220324"/>
    </source>
</evidence>
<evidence type="ECO:0000256" key="1">
    <source>
        <dbReference type="SAM" id="MobiDB-lite"/>
    </source>
</evidence>
<reference evidence="4 5" key="1">
    <citation type="journal article" date="2023" name="IMA Fungus">
        <title>Comparative genomic study of the Penicillium genus elucidates a diverse pangenome and 15 lateral gene transfer events.</title>
        <authorList>
            <person name="Petersen C."/>
            <person name="Sorensen T."/>
            <person name="Nielsen M.R."/>
            <person name="Sondergaard T.E."/>
            <person name="Sorensen J.L."/>
            <person name="Fitzpatrick D.A."/>
            <person name="Frisvad J.C."/>
            <person name="Nielsen K.L."/>
        </authorList>
    </citation>
    <scope>NUCLEOTIDE SEQUENCE [LARGE SCALE GENOMIC DNA]</scope>
    <source>
        <strain evidence="4 5">IBT 35679</strain>
    </source>
</reference>
<comment type="caution">
    <text evidence="4">The sequence shown here is derived from an EMBL/GenBank/DDBJ whole genome shotgun (WGS) entry which is preliminary data.</text>
</comment>